<accession>A0A371HRT7</accession>
<evidence type="ECO:0000259" key="2">
    <source>
        <dbReference type="Pfam" id="PF24626"/>
    </source>
</evidence>
<evidence type="ECO:0000256" key="1">
    <source>
        <dbReference type="SAM" id="MobiDB-lite"/>
    </source>
</evidence>
<dbReference type="EMBL" id="QJKJ01001867">
    <property type="protein sequence ID" value="RDY05496.1"/>
    <property type="molecule type" value="Genomic_DNA"/>
</dbReference>
<dbReference type="Proteomes" id="UP000257109">
    <property type="component" value="Unassembled WGS sequence"/>
</dbReference>
<feature type="domain" description="Tf2-1-like SH3-like" evidence="2">
    <location>
        <begin position="143"/>
        <end position="185"/>
    </location>
</feature>
<dbReference type="Pfam" id="PF24626">
    <property type="entry name" value="SH3_Tf2-1"/>
    <property type="match status" value="1"/>
</dbReference>
<sequence>MSDVAAEMGLKLSCHQSWAAIHGQCNGPLLIGLCAPRGCWTCRVGRSKKESVWPGRLTWVEALYGLTSTRPTEKNEFFYYLKSSIMYDFNLLTPLDILTLPTNEHTNLDRTQKTNFIRELHVKVRANNEKRNEQYQGKKIKGVHRRKEGFPTQRKYKLQPIGDGTFQVLERINDNTYKLDLSTTYGEEFDSRTNPFEEGGNDRNPIDKDKDNLCESGGPMTRPKTKIMKQSLPDLSLGITESLEQSESEAAPKWVTLLQVDDDWSLS</sequence>
<feature type="region of interest" description="Disordered" evidence="1">
    <location>
        <begin position="189"/>
        <end position="229"/>
    </location>
</feature>
<dbReference type="InterPro" id="IPR056924">
    <property type="entry name" value="SH3_Tf2-1"/>
</dbReference>
<dbReference type="OrthoDB" id="1935586at2759"/>
<feature type="non-terminal residue" evidence="3">
    <location>
        <position position="1"/>
    </location>
</feature>
<feature type="compositionally biased region" description="Basic and acidic residues" evidence="1">
    <location>
        <begin position="200"/>
        <end position="213"/>
    </location>
</feature>
<evidence type="ECO:0000313" key="4">
    <source>
        <dbReference type="Proteomes" id="UP000257109"/>
    </source>
</evidence>
<gene>
    <name evidence="3" type="ORF">CR513_10663</name>
</gene>
<comment type="caution">
    <text evidence="3">The sequence shown here is derived from an EMBL/GenBank/DDBJ whole genome shotgun (WGS) entry which is preliminary data.</text>
</comment>
<reference evidence="3" key="1">
    <citation type="submission" date="2018-05" db="EMBL/GenBank/DDBJ databases">
        <title>Draft genome of Mucuna pruriens seed.</title>
        <authorList>
            <person name="Nnadi N.E."/>
            <person name="Vos R."/>
            <person name="Hasami M.H."/>
            <person name="Devisetty U.K."/>
            <person name="Aguiy J.C."/>
        </authorList>
    </citation>
    <scope>NUCLEOTIDE SEQUENCE [LARGE SCALE GENOMIC DNA]</scope>
    <source>
        <strain evidence="3">JCA_2017</strain>
    </source>
</reference>
<proteinExistence type="predicted"/>
<keyword evidence="4" id="KW-1185">Reference proteome</keyword>
<dbReference type="AlphaFoldDB" id="A0A371HRT7"/>
<name>A0A371HRT7_MUCPR</name>
<organism evidence="3 4">
    <name type="scientific">Mucuna pruriens</name>
    <name type="common">Velvet bean</name>
    <name type="synonym">Dolichos pruriens</name>
    <dbReference type="NCBI Taxonomy" id="157652"/>
    <lineage>
        <taxon>Eukaryota</taxon>
        <taxon>Viridiplantae</taxon>
        <taxon>Streptophyta</taxon>
        <taxon>Embryophyta</taxon>
        <taxon>Tracheophyta</taxon>
        <taxon>Spermatophyta</taxon>
        <taxon>Magnoliopsida</taxon>
        <taxon>eudicotyledons</taxon>
        <taxon>Gunneridae</taxon>
        <taxon>Pentapetalae</taxon>
        <taxon>rosids</taxon>
        <taxon>fabids</taxon>
        <taxon>Fabales</taxon>
        <taxon>Fabaceae</taxon>
        <taxon>Papilionoideae</taxon>
        <taxon>50 kb inversion clade</taxon>
        <taxon>NPAAA clade</taxon>
        <taxon>indigoferoid/millettioid clade</taxon>
        <taxon>Phaseoleae</taxon>
        <taxon>Mucuna</taxon>
    </lineage>
</organism>
<evidence type="ECO:0000313" key="3">
    <source>
        <dbReference type="EMBL" id="RDY05496.1"/>
    </source>
</evidence>
<protein>
    <recommendedName>
        <fullName evidence="2">Tf2-1-like SH3-like domain-containing protein</fullName>
    </recommendedName>
</protein>